<keyword evidence="2" id="KW-0238">DNA-binding</keyword>
<name>A0ABP7V4R7_9FLAO</name>
<evidence type="ECO:0000256" key="1">
    <source>
        <dbReference type="ARBA" id="ARBA00023015"/>
    </source>
</evidence>
<dbReference type="SUPFAM" id="SSF46689">
    <property type="entry name" value="Homeodomain-like"/>
    <property type="match status" value="2"/>
</dbReference>
<keyword evidence="3" id="KW-0804">Transcription</keyword>
<gene>
    <name evidence="5" type="ORF">GCM10022388_27880</name>
</gene>
<proteinExistence type="predicted"/>
<protein>
    <submittedName>
        <fullName evidence="5">AraC family transcriptional regulator</fullName>
    </submittedName>
</protein>
<dbReference type="InterPro" id="IPR014710">
    <property type="entry name" value="RmlC-like_jellyroll"/>
</dbReference>
<feature type="domain" description="HTH araC/xylS-type" evidence="4">
    <location>
        <begin position="189"/>
        <end position="287"/>
    </location>
</feature>
<evidence type="ECO:0000313" key="6">
    <source>
        <dbReference type="Proteomes" id="UP001500426"/>
    </source>
</evidence>
<evidence type="ECO:0000313" key="5">
    <source>
        <dbReference type="EMBL" id="GAA4059510.1"/>
    </source>
</evidence>
<dbReference type="InterPro" id="IPR011051">
    <property type="entry name" value="RmlC_Cupin_sf"/>
</dbReference>
<dbReference type="CDD" id="cd06976">
    <property type="entry name" value="cupin_MtlR-like_N"/>
    <property type="match status" value="1"/>
</dbReference>
<dbReference type="InterPro" id="IPR018060">
    <property type="entry name" value="HTH_AraC"/>
</dbReference>
<dbReference type="EMBL" id="BAABCS010000031">
    <property type="protein sequence ID" value="GAA4059510.1"/>
    <property type="molecule type" value="Genomic_DNA"/>
</dbReference>
<organism evidence="5 6">
    <name type="scientific">Flavobacterium chungnamense</name>
    <dbReference type="NCBI Taxonomy" id="706182"/>
    <lineage>
        <taxon>Bacteria</taxon>
        <taxon>Pseudomonadati</taxon>
        <taxon>Bacteroidota</taxon>
        <taxon>Flavobacteriia</taxon>
        <taxon>Flavobacteriales</taxon>
        <taxon>Flavobacteriaceae</taxon>
        <taxon>Flavobacterium</taxon>
    </lineage>
</organism>
<dbReference type="Gene3D" id="1.10.10.60">
    <property type="entry name" value="Homeodomain-like"/>
    <property type="match status" value="2"/>
</dbReference>
<accession>A0ABP7V4R7</accession>
<sequence length="290" mass="33591">MTFKNNKYFHMKATLENIPSEKGTSSFYAYRFQVPFFEFKWHYHPEFELTYIVKGSGYRIVGNSYEYFSNGDLVLLGSNLPHTWSGKLEDDVKSDAVVIQFSKEFISPFIELNESVLIKDMLQHSERGISFEIDEALVSVITDLTEAKGVDRVLKLISILDVLSKKQARLIAPNAFHNVVSKKNELRINKVCSFIQNNFYNKISLKQAADLIYLTESNFCKFFKKATGKTYSDYLNELRINEACRMLIQSEKTISQISFECGFETLSYFNRVFFNKKGMAPSTFKKEKQI</sequence>
<dbReference type="InterPro" id="IPR009057">
    <property type="entry name" value="Homeodomain-like_sf"/>
</dbReference>
<evidence type="ECO:0000256" key="2">
    <source>
        <dbReference type="ARBA" id="ARBA00023125"/>
    </source>
</evidence>
<reference evidence="6" key="1">
    <citation type="journal article" date="2019" name="Int. J. Syst. Evol. Microbiol.">
        <title>The Global Catalogue of Microorganisms (GCM) 10K type strain sequencing project: providing services to taxonomists for standard genome sequencing and annotation.</title>
        <authorList>
            <consortium name="The Broad Institute Genomics Platform"/>
            <consortium name="The Broad Institute Genome Sequencing Center for Infectious Disease"/>
            <person name="Wu L."/>
            <person name="Ma J."/>
        </authorList>
    </citation>
    <scope>NUCLEOTIDE SEQUENCE [LARGE SCALE GENOMIC DNA]</scope>
    <source>
        <strain evidence="6">JCM 17068</strain>
    </source>
</reference>
<dbReference type="PANTHER" id="PTHR43280:SF27">
    <property type="entry name" value="TRANSCRIPTIONAL REGULATOR MTLR"/>
    <property type="match status" value="1"/>
</dbReference>
<dbReference type="Proteomes" id="UP001500426">
    <property type="component" value="Unassembled WGS sequence"/>
</dbReference>
<dbReference type="Pfam" id="PF12833">
    <property type="entry name" value="HTH_18"/>
    <property type="match status" value="1"/>
</dbReference>
<dbReference type="SMART" id="SM00342">
    <property type="entry name" value="HTH_ARAC"/>
    <property type="match status" value="1"/>
</dbReference>
<dbReference type="Gene3D" id="2.60.120.10">
    <property type="entry name" value="Jelly Rolls"/>
    <property type="match status" value="1"/>
</dbReference>
<dbReference type="SUPFAM" id="SSF51182">
    <property type="entry name" value="RmlC-like cupins"/>
    <property type="match status" value="1"/>
</dbReference>
<keyword evidence="1" id="KW-0805">Transcription regulation</keyword>
<evidence type="ECO:0000259" key="4">
    <source>
        <dbReference type="PROSITE" id="PS01124"/>
    </source>
</evidence>
<evidence type="ECO:0000256" key="3">
    <source>
        <dbReference type="ARBA" id="ARBA00023163"/>
    </source>
</evidence>
<dbReference type="PROSITE" id="PS01124">
    <property type="entry name" value="HTH_ARAC_FAMILY_2"/>
    <property type="match status" value="1"/>
</dbReference>
<dbReference type="PANTHER" id="PTHR43280">
    <property type="entry name" value="ARAC-FAMILY TRANSCRIPTIONAL REGULATOR"/>
    <property type="match status" value="1"/>
</dbReference>
<keyword evidence="6" id="KW-1185">Reference proteome</keyword>
<comment type="caution">
    <text evidence="5">The sequence shown here is derived from an EMBL/GenBank/DDBJ whole genome shotgun (WGS) entry which is preliminary data.</text>
</comment>